<protein>
    <submittedName>
        <fullName evidence="2">Uncharacterized protein</fullName>
    </submittedName>
</protein>
<keyword evidence="1" id="KW-1133">Transmembrane helix</keyword>
<accession>A0ABQ1QTW7</accession>
<sequence length="93" mass="10631">MNDPETYIITKLLLFYKNRHTEMRPSRFIIPIAILALFSLLGFSENEGNKLEVKLSNLAKMEVVKCKYRQCNAVAKSTGKRCQKCVSKSSDTK</sequence>
<feature type="transmembrane region" description="Helical" evidence="1">
    <location>
        <begin position="28"/>
        <end position="44"/>
    </location>
</feature>
<name>A0ABQ1QTW7_9FLAO</name>
<dbReference type="EMBL" id="BMFH01000001">
    <property type="protein sequence ID" value="GGD45913.1"/>
    <property type="molecule type" value="Genomic_DNA"/>
</dbReference>
<keyword evidence="1" id="KW-0472">Membrane</keyword>
<comment type="caution">
    <text evidence="2">The sequence shown here is derived from an EMBL/GenBank/DDBJ whole genome shotgun (WGS) entry which is preliminary data.</text>
</comment>
<reference evidence="3" key="1">
    <citation type="journal article" date="2019" name="Int. J. Syst. Evol. Microbiol.">
        <title>The Global Catalogue of Microorganisms (GCM) 10K type strain sequencing project: providing services to taxonomists for standard genome sequencing and annotation.</title>
        <authorList>
            <consortium name="The Broad Institute Genomics Platform"/>
            <consortium name="The Broad Institute Genome Sequencing Center for Infectious Disease"/>
            <person name="Wu L."/>
            <person name="Ma J."/>
        </authorList>
    </citation>
    <scope>NUCLEOTIDE SEQUENCE [LARGE SCALE GENOMIC DNA]</scope>
    <source>
        <strain evidence="3">CGMCC 1.12606</strain>
    </source>
</reference>
<evidence type="ECO:0000256" key="1">
    <source>
        <dbReference type="SAM" id="Phobius"/>
    </source>
</evidence>
<dbReference type="Proteomes" id="UP000625780">
    <property type="component" value="Unassembled WGS sequence"/>
</dbReference>
<evidence type="ECO:0000313" key="2">
    <source>
        <dbReference type="EMBL" id="GGD45913.1"/>
    </source>
</evidence>
<keyword evidence="1" id="KW-0812">Transmembrane</keyword>
<gene>
    <name evidence="2" type="ORF">GCM10011361_11110</name>
</gene>
<proteinExistence type="predicted"/>
<evidence type="ECO:0000313" key="3">
    <source>
        <dbReference type="Proteomes" id="UP000625780"/>
    </source>
</evidence>
<organism evidence="2 3">
    <name type="scientific">Muriicola marianensis</name>
    <dbReference type="NCBI Taxonomy" id="1324801"/>
    <lineage>
        <taxon>Bacteria</taxon>
        <taxon>Pseudomonadati</taxon>
        <taxon>Bacteroidota</taxon>
        <taxon>Flavobacteriia</taxon>
        <taxon>Flavobacteriales</taxon>
        <taxon>Flavobacteriaceae</taxon>
        <taxon>Muriicola</taxon>
    </lineage>
</organism>
<keyword evidence="3" id="KW-1185">Reference proteome</keyword>